<organism evidence="4 5">
    <name type="scientific">Magnusiomyces paraingens</name>
    <dbReference type="NCBI Taxonomy" id="2606893"/>
    <lineage>
        <taxon>Eukaryota</taxon>
        <taxon>Fungi</taxon>
        <taxon>Dikarya</taxon>
        <taxon>Ascomycota</taxon>
        <taxon>Saccharomycotina</taxon>
        <taxon>Dipodascomycetes</taxon>
        <taxon>Dipodascales</taxon>
        <taxon>Dipodascaceae</taxon>
        <taxon>Magnusiomyces</taxon>
    </lineage>
</organism>
<evidence type="ECO:0000313" key="5">
    <source>
        <dbReference type="Proteomes" id="UP000398389"/>
    </source>
</evidence>
<feature type="compositionally biased region" description="Basic residues" evidence="3">
    <location>
        <begin position="140"/>
        <end position="150"/>
    </location>
</feature>
<feature type="compositionally biased region" description="Polar residues" evidence="3">
    <location>
        <begin position="27"/>
        <end position="46"/>
    </location>
</feature>
<comment type="subcellular location">
    <subcellularLocation>
        <location evidence="2">Nucleus</location>
    </subcellularLocation>
</comment>
<feature type="compositionally biased region" description="Basic and acidic residues" evidence="3">
    <location>
        <begin position="53"/>
        <end position="64"/>
    </location>
</feature>
<dbReference type="GO" id="GO:0008157">
    <property type="term" value="F:protein phosphatase 1 binding"/>
    <property type="evidence" value="ECO:0007669"/>
    <property type="project" value="TreeGrafter"/>
</dbReference>
<evidence type="ECO:0000256" key="2">
    <source>
        <dbReference type="RuleBase" id="RU367162"/>
    </source>
</evidence>
<evidence type="ECO:0000313" key="4">
    <source>
        <dbReference type="EMBL" id="VVT56624.1"/>
    </source>
</evidence>
<accession>A0A5E8BYW5</accession>
<comment type="function">
    <text evidence="2">Regulator of type 1 phosphatases which maintains protein phosphatase activity under strict control.</text>
</comment>
<evidence type="ECO:0000256" key="1">
    <source>
        <dbReference type="ARBA" id="ARBA00005605"/>
    </source>
</evidence>
<evidence type="ECO:0000256" key="3">
    <source>
        <dbReference type="SAM" id="MobiDB-lite"/>
    </source>
</evidence>
<dbReference type="Proteomes" id="UP000398389">
    <property type="component" value="Unassembled WGS sequence"/>
</dbReference>
<sequence>MPPRSVLNSATPSTSSTVVATPEPEEQNGTLHLQAPENSTESAPRSRSSRGVRWTEEVVDNEHMNKKKSKICCIFHKQRQFGESSSESDSSSSDDDSDSDTEGAGGPLNGIPDFSSKKPGDNEHDHDEQQCNHNHEHDHHHDHHHKRVPRKLTEKLPKDTESSESEPDEEEEEEASASETEADVVARRKMTNEEREARRKAKLERLLAKGKLRRNPSPNAYERQPAYNTVEN</sequence>
<reference evidence="4 5" key="1">
    <citation type="submission" date="2019-09" db="EMBL/GenBank/DDBJ databases">
        <authorList>
            <person name="Brejova B."/>
        </authorList>
    </citation>
    <scope>NUCLEOTIDE SEQUENCE [LARGE SCALE GENOMIC DNA]</scope>
</reference>
<dbReference type="PANTHER" id="PTHR20835">
    <property type="entry name" value="E3 UBIQUITIN-PROTEIN LIGASE PPP1R11-RELATED"/>
    <property type="match status" value="1"/>
</dbReference>
<protein>
    <recommendedName>
        <fullName evidence="2">Type 1 phosphatases regulator</fullName>
    </recommendedName>
</protein>
<dbReference type="OrthoDB" id="307488at2759"/>
<dbReference type="GO" id="GO:0005634">
    <property type="term" value="C:nucleus"/>
    <property type="evidence" value="ECO:0007669"/>
    <property type="project" value="UniProtKB-SubCell"/>
</dbReference>
<dbReference type="InterPro" id="IPR011107">
    <property type="entry name" value="PPI_Ypi1"/>
</dbReference>
<gene>
    <name evidence="4" type="ORF">SAPINGB_P005183</name>
</gene>
<dbReference type="GeneID" id="43583998"/>
<feature type="compositionally biased region" description="Acidic residues" evidence="3">
    <location>
        <begin position="92"/>
        <end position="101"/>
    </location>
</feature>
<feature type="compositionally biased region" description="Basic and acidic residues" evidence="3">
    <location>
        <begin position="151"/>
        <end position="161"/>
    </location>
</feature>
<feature type="compositionally biased region" description="Low complexity" evidence="3">
    <location>
        <begin position="9"/>
        <end position="22"/>
    </location>
</feature>
<feature type="compositionally biased region" description="Basic and acidic residues" evidence="3">
    <location>
        <begin position="115"/>
        <end position="139"/>
    </location>
</feature>
<comment type="similarity">
    <text evidence="1 2">Belongs to the YPI1 family.</text>
</comment>
<keyword evidence="2" id="KW-0539">Nucleus</keyword>
<dbReference type="AlphaFoldDB" id="A0A5E8BYW5"/>
<keyword evidence="5" id="KW-1185">Reference proteome</keyword>
<dbReference type="GO" id="GO:0004865">
    <property type="term" value="F:protein serine/threonine phosphatase inhibitor activity"/>
    <property type="evidence" value="ECO:0007669"/>
    <property type="project" value="UniProtKB-UniRule"/>
</dbReference>
<name>A0A5E8BYW5_9ASCO</name>
<dbReference type="RefSeq" id="XP_031855789.1">
    <property type="nucleotide sequence ID" value="XM_031999898.1"/>
</dbReference>
<feature type="compositionally biased region" description="Acidic residues" evidence="3">
    <location>
        <begin position="162"/>
        <end position="182"/>
    </location>
</feature>
<feature type="region of interest" description="Disordered" evidence="3">
    <location>
        <begin position="1"/>
        <end position="232"/>
    </location>
</feature>
<dbReference type="EMBL" id="CABVLU010000004">
    <property type="protein sequence ID" value="VVT56624.1"/>
    <property type="molecule type" value="Genomic_DNA"/>
</dbReference>
<feature type="compositionally biased region" description="Basic and acidic residues" evidence="3">
    <location>
        <begin position="184"/>
        <end position="207"/>
    </location>
</feature>
<proteinExistence type="inferred from homology"/>
<dbReference type="Pfam" id="PF07491">
    <property type="entry name" value="PPI_Ypi1"/>
    <property type="match status" value="1"/>
</dbReference>
<dbReference type="PANTHER" id="PTHR20835:SF0">
    <property type="entry name" value="E3 UBIQUITIN-PROTEIN LIGASE PPP1R11"/>
    <property type="match status" value="1"/>
</dbReference>